<evidence type="ECO:0000313" key="2">
    <source>
        <dbReference type="Proteomes" id="UP001604277"/>
    </source>
</evidence>
<name>A0ABD1WSG1_9LAMI</name>
<keyword evidence="2" id="KW-1185">Reference proteome</keyword>
<dbReference type="Proteomes" id="UP001604277">
    <property type="component" value="Unassembled WGS sequence"/>
</dbReference>
<dbReference type="PANTHER" id="PTHR36763:SF1">
    <property type="entry name" value="EXPRESSED PROTEIN"/>
    <property type="match status" value="1"/>
</dbReference>
<dbReference type="AlphaFoldDB" id="A0ABD1WSG1"/>
<gene>
    <name evidence="1" type="ORF">Fot_06193</name>
</gene>
<sequence length="236" mass="27252">MEYQSSGMLTREQLLHLFDRFSFLTSQPDVKKRIADAVNDKQEAVAVTTAIQEEIFQEMGVDPRFGLACLGKVNLAYENDLDLLIQFYVFVAKEETACEEAELGPENFAERMEMQQKLQEQQLEMLKYLRNFHLDDQSAILEKVSQQMETANFDSEASVLSVEQIQDIVRRREEDLKKKKEANLILGKRKFSHHESAELPLSVGNLKTKNWAAHIWEWKKAFHTVNLNLSCYSTSG</sequence>
<organism evidence="1 2">
    <name type="scientific">Forsythia ovata</name>
    <dbReference type="NCBI Taxonomy" id="205694"/>
    <lineage>
        <taxon>Eukaryota</taxon>
        <taxon>Viridiplantae</taxon>
        <taxon>Streptophyta</taxon>
        <taxon>Embryophyta</taxon>
        <taxon>Tracheophyta</taxon>
        <taxon>Spermatophyta</taxon>
        <taxon>Magnoliopsida</taxon>
        <taxon>eudicotyledons</taxon>
        <taxon>Gunneridae</taxon>
        <taxon>Pentapetalae</taxon>
        <taxon>asterids</taxon>
        <taxon>lamiids</taxon>
        <taxon>Lamiales</taxon>
        <taxon>Oleaceae</taxon>
        <taxon>Forsythieae</taxon>
        <taxon>Forsythia</taxon>
    </lineage>
</organism>
<proteinExistence type="predicted"/>
<protein>
    <submittedName>
        <fullName evidence="1">Uncharacterized protein</fullName>
    </submittedName>
</protein>
<dbReference type="PANTHER" id="PTHR36763">
    <property type="entry name" value="EXPRESSED PROTEIN"/>
    <property type="match status" value="1"/>
</dbReference>
<comment type="caution">
    <text evidence="1">The sequence shown here is derived from an EMBL/GenBank/DDBJ whole genome shotgun (WGS) entry which is preliminary data.</text>
</comment>
<accession>A0ABD1WSG1</accession>
<reference evidence="2" key="1">
    <citation type="submission" date="2024-07" db="EMBL/GenBank/DDBJ databases">
        <title>Two chromosome-level genome assemblies of Korean endemic species Abeliophyllum distichum and Forsythia ovata (Oleaceae).</title>
        <authorList>
            <person name="Jang H."/>
        </authorList>
    </citation>
    <scope>NUCLEOTIDE SEQUENCE [LARGE SCALE GENOMIC DNA]</scope>
</reference>
<evidence type="ECO:0000313" key="1">
    <source>
        <dbReference type="EMBL" id="KAL2552574.1"/>
    </source>
</evidence>
<dbReference type="EMBL" id="JBFOLJ010000002">
    <property type="protein sequence ID" value="KAL2552574.1"/>
    <property type="molecule type" value="Genomic_DNA"/>
</dbReference>